<dbReference type="EMBL" id="MN740175">
    <property type="protein sequence ID" value="QHT92057.1"/>
    <property type="molecule type" value="Genomic_DNA"/>
</dbReference>
<keyword evidence="5" id="KW-0812">Transmembrane</keyword>
<keyword evidence="3" id="KW-0067">ATP-binding</keyword>
<protein>
    <recommendedName>
        <fullName evidence="6">DNA mismatch repair proteins mutS family domain-containing protein</fullName>
    </recommendedName>
</protein>
<comment type="similarity">
    <text evidence="1">Belongs to the DNA mismatch repair MutS family.</text>
</comment>
<dbReference type="Pfam" id="PF00488">
    <property type="entry name" value="MutS_V"/>
    <property type="match status" value="1"/>
</dbReference>
<keyword evidence="2" id="KW-0547">Nucleotide-binding</keyword>
<evidence type="ECO:0000313" key="7">
    <source>
        <dbReference type="EMBL" id="QHT92057.1"/>
    </source>
</evidence>
<keyword evidence="4" id="KW-0238">DNA-binding</keyword>
<evidence type="ECO:0000256" key="1">
    <source>
        <dbReference type="ARBA" id="ARBA00006271"/>
    </source>
</evidence>
<dbReference type="AlphaFoldDB" id="A0A6C0IJJ7"/>
<evidence type="ECO:0000256" key="4">
    <source>
        <dbReference type="ARBA" id="ARBA00023125"/>
    </source>
</evidence>
<sequence>MANIDFNEHFKLPIYYNNSKVKLKDNIINDLELVKTVDPSGTPMYNFLFNNDNEFSKKLNEQTTQYYTTDINFLKDNQSLIKNFKSLPYKYKLVSENYNKIIEIWNEIKNDTGFKDKYYYIDWPMFEFLNKSEQFLQFTSIYSLASPIISFFIPIIMLIIPFFIIKMKGLSLTIEEYIEVLKTIISNHSIGKLFTEFHTVEFNQKVYILVSAGFYVFSIYQNILTCRKFNNNMTKIHNYFNEINLYLEYSVNSMNNYLKHSGELNSHQDFNNNLKKKIQILTEFKEKISVITPYELTFKKIFEIGHILKYFYELHTEPQYNDAFLYSFGFNGYIDCLEGLSQGIEERKLNITEYIDSKKRNTIKNNYYAALKESNPVKNNIKLQKNLIITGPNASGKTTILKSVLINVIISQQFGVGFYDSAKLKPYKHIHCYLNIPDTSGRDSLFQAEARRCKEIIDIIDENKKEDHLAVFDELYSGTNPDEAVISAVAFMEYLVKNKNVSCLLTTHFIKVCKKLQKNKNIENFHMDACKKNNKIEYKYLLLEGISLVKGGINVLSDMNYPKEIIDNTIKNQEK</sequence>
<dbReference type="GO" id="GO:0005524">
    <property type="term" value="F:ATP binding"/>
    <property type="evidence" value="ECO:0007669"/>
    <property type="project" value="UniProtKB-KW"/>
</dbReference>
<evidence type="ECO:0000256" key="5">
    <source>
        <dbReference type="SAM" id="Phobius"/>
    </source>
</evidence>
<proteinExistence type="inferred from homology"/>
<dbReference type="GO" id="GO:0140664">
    <property type="term" value="F:ATP-dependent DNA damage sensor activity"/>
    <property type="evidence" value="ECO:0007669"/>
    <property type="project" value="InterPro"/>
</dbReference>
<dbReference type="InterPro" id="IPR027417">
    <property type="entry name" value="P-loop_NTPase"/>
</dbReference>
<evidence type="ECO:0000256" key="2">
    <source>
        <dbReference type="ARBA" id="ARBA00022741"/>
    </source>
</evidence>
<evidence type="ECO:0000256" key="3">
    <source>
        <dbReference type="ARBA" id="ARBA00022840"/>
    </source>
</evidence>
<dbReference type="GO" id="GO:0030983">
    <property type="term" value="F:mismatched DNA binding"/>
    <property type="evidence" value="ECO:0007669"/>
    <property type="project" value="InterPro"/>
</dbReference>
<feature type="transmembrane region" description="Helical" evidence="5">
    <location>
        <begin position="141"/>
        <end position="165"/>
    </location>
</feature>
<dbReference type="SMART" id="SM00534">
    <property type="entry name" value="MUTSac"/>
    <property type="match status" value="1"/>
</dbReference>
<dbReference type="SUPFAM" id="SSF52540">
    <property type="entry name" value="P-loop containing nucleoside triphosphate hydrolases"/>
    <property type="match status" value="1"/>
</dbReference>
<dbReference type="PANTHER" id="PTHR11361">
    <property type="entry name" value="DNA MISMATCH REPAIR PROTEIN MUTS FAMILY MEMBER"/>
    <property type="match status" value="1"/>
</dbReference>
<keyword evidence="5" id="KW-0472">Membrane</keyword>
<feature type="transmembrane region" description="Helical" evidence="5">
    <location>
        <begin position="206"/>
        <end position="224"/>
    </location>
</feature>
<evidence type="ECO:0000259" key="6">
    <source>
        <dbReference type="SMART" id="SM00534"/>
    </source>
</evidence>
<accession>A0A6C0IJJ7</accession>
<name>A0A6C0IJJ7_9ZZZZ</name>
<dbReference type="GO" id="GO:0032301">
    <property type="term" value="C:MutSalpha complex"/>
    <property type="evidence" value="ECO:0007669"/>
    <property type="project" value="TreeGrafter"/>
</dbReference>
<feature type="domain" description="DNA mismatch repair proteins mutS family" evidence="6">
    <location>
        <begin position="384"/>
        <end position="574"/>
    </location>
</feature>
<reference evidence="7" key="1">
    <citation type="journal article" date="2020" name="Nature">
        <title>Giant virus diversity and host interactions through global metagenomics.</title>
        <authorList>
            <person name="Schulz F."/>
            <person name="Roux S."/>
            <person name="Paez-Espino D."/>
            <person name="Jungbluth S."/>
            <person name="Walsh D.A."/>
            <person name="Denef V.J."/>
            <person name="McMahon K.D."/>
            <person name="Konstantinidis K.T."/>
            <person name="Eloe-Fadrosh E.A."/>
            <person name="Kyrpides N.C."/>
            <person name="Woyke T."/>
        </authorList>
    </citation>
    <scope>NUCLEOTIDE SEQUENCE</scope>
    <source>
        <strain evidence="7">GVMAG-M-3300023184-86</strain>
    </source>
</reference>
<dbReference type="GO" id="GO:0006298">
    <property type="term" value="P:mismatch repair"/>
    <property type="evidence" value="ECO:0007669"/>
    <property type="project" value="InterPro"/>
</dbReference>
<dbReference type="Gene3D" id="3.40.50.300">
    <property type="entry name" value="P-loop containing nucleotide triphosphate hydrolases"/>
    <property type="match status" value="1"/>
</dbReference>
<dbReference type="PANTHER" id="PTHR11361:SF148">
    <property type="entry name" value="DNA MISMATCH REPAIR PROTEIN MSH6"/>
    <property type="match status" value="1"/>
</dbReference>
<dbReference type="InterPro" id="IPR000432">
    <property type="entry name" value="DNA_mismatch_repair_MutS_C"/>
</dbReference>
<organism evidence="7">
    <name type="scientific">viral metagenome</name>
    <dbReference type="NCBI Taxonomy" id="1070528"/>
    <lineage>
        <taxon>unclassified sequences</taxon>
        <taxon>metagenomes</taxon>
        <taxon>organismal metagenomes</taxon>
    </lineage>
</organism>
<dbReference type="InterPro" id="IPR045076">
    <property type="entry name" value="MutS"/>
</dbReference>
<keyword evidence="5" id="KW-1133">Transmembrane helix</keyword>